<dbReference type="InterPro" id="IPR023214">
    <property type="entry name" value="HAD_sf"/>
</dbReference>
<dbReference type="InterPro" id="IPR023298">
    <property type="entry name" value="ATPase_P-typ_TM_dom_sf"/>
</dbReference>
<evidence type="ECO:0000256" key="4">
    <source>
        <dbReference type="ARBA" id="ARBA00022989"/>
    </source>
</evidence>
<proteinExistence type="predicted"/>
<dbReference type="SUPFAM" id="SSF81653">
    <property type="entry name" value="Calcium ATPase, transduction domain A"/>
    <property type="match status" value="1"/>
</dbReference>
<dbReference type="InterPro" id="IPR001757">
    <property type="entry name" value="P_typ_ATPase"/>
</dbReference>
<dbReference type="OrthoDB" id="9760364at2"/>
<feature type="transmembrane region" description="Helical" evidence="6">
    <location>
        <begin position="245"/>
        <end position="271"/>
    </location>
</feature>
<dbReference type="InterPro" id="IPR044492">
    <property type="entry name" value="P_typ_ATPase_HD_dom"/>
</dbReference>
<organism evidence="8 9">
    <name type="scientific">Acetilactobacillus jinshanensis</name>
    <dbReference type="NCBI Taxonomy" id="1720083"/>
    <lineage>
        <taxon>Bacteria</taxon>
        <taxon>Bacillati</taxon>
        <taxon>Bacillota</taxon>
        <taxon>Bacilli</taxon>
        <taxon>Lactobacillales</taxon>
        <taxon>Lactobacillaceae</taxon>
        <taxon>Acetilactobacillus</taxon>
    </lineage>
</organism>
<keyword evidence="5 6" id="KW-0472">Membrane</keyword>
<dbReference type="GO" id="GO:0016020">
    <property type="term" value="C:membrane"/>
    <property type="evidence" value="ECO:0007669"/>
    <property type="project" value="UniProtKB-SubCell"/>
</dbReference>
<comment type="subcellular location">
    <subcellularLocation>
        <location evidence="1">Membrane</location>
        <topology evidence="1">Multi-pass membrane protein</topology>
    </subcellularLocation>
</comment>
<name>A0A4P6ZM53_9LACO</name>
<dbReference type="EMBL" id="CP034726">
    <property type="protein sequence ID" value="QBP18926.1"/>
    <property type="molecule type" value="Genomic_DNA"/>
</dbReference>
<dbReference type="SFLD" id="SFLDF00027">
    <property type="entry name" value="p-type_atpase"/>
    <property type="match status" value="1"/>
</dbReference>
<evidence type="ECO:0000256" key="6">
    <source>
        <dbReference type="SAM" id="Phobius"/>
    </source>
</evidence>
<dbReference type="SUPFAM" id="SSF81665">
    <property type="entry name" value="Calcium ATPase, transmembrane domain M"/>
    <property type="match status" value="1"/>
</dbReference>
<keyword evidence="8" id="KW-0378">Hydrolase</keyword>
<evidence type="ECO:0000313" key="8">
    <source>
        <dbReference type="EMBL" id="QBP18926.1"/>
    </source>
</evidence>
<feature type="transmembrane region" description="Helical" evidence="6">
    <location>
        <begin position="713"/>
        <end position="734"/>
    </location>
</feature>
<dbReference type="SFLD" id="SFLDG00002">
    <property type="entry name" value="C1.7:_P-type_atpase_like"/>
    <property type="match status" value="1"/>
</dbReference>
<dbReference type="InterPro" id="IPR008250">
    <property type="entry name" value="ATPase_P-typ_transduc_dom_A_sf"/>
</dbReference>
<dbReference type="KEGG" id="lji:ELX58_07495"/>
<dbReference type="GO" id="GO:0005524">
    <property type="term" value="F:ATP binding"/>
    <property type="evidence" value="ECO:0007669"/>
    <property type="project" value="InterPro"/>
</dbReference>
<dbReference type="Gene3D" id="3.40.50.1000">
    <property type="entry name" value="HAD superfamily/HAD-like"/>
    <property type="match status" value="1"/>
</dbReference>
<dbReference type="GO" id="GO:0016887">
    <property type="term" value="F:ATP hydrolysis activity"/>
    <property type="evidence" value="ECO:0007669"/>
    <property type="project" value="InterPro"/>
</dbReference>
<protein>
    <submittedName>
        <fullName evidence="8">HAD family hydrolase</fullName>
    </submittedName>
</protein>
<feature type="transmembrane region" description="Helical" evidence="6">
    <location>
        <begin position="682"/>
        <end position="701"/>
    </location>
</feature>
<dbReference type="PRINTS" id="PR00120">
    <property type="entry name" value="HATPASE"/>
</dbReference>
<accession>A0A4P6ZM53</accession>
<feature type="transmembrane region" description="Helical" evidence="6">
    <location>
        <begin position="746"/>
        <end position="770"/>
    </location>
</feature>
<evidence type="ECO:0000259" key="7">
    <source>
        <dbReference type="Pfam" id="PF00122"/>
    </source>
</evidence>
<evidence type="ECO:0000256" key="1">
    <source>
        <dbReference type="ARBA" id="ARBA00004141"/>
    </source>
</evidence>
<reference evidence="9" key="1">
    <citation type="submission" date="2018-12" db="EMBL/GenBank/DDBJ databases">
        <title>A new species of lactobacillus.</title>
        <authorList>
            <person name="Jian Y."/>
            <person name="Xin L."/>
            <person name="Hong Z.J."/>
            <person name="Ming L.Z."/>
            <person name="Hong X.Z."/>
        </authorList>
    </citation>
    <scope>NUCLEOTIDE SEQUENCE [LARGE SCALE GENOMIC DNA]</scope>
    <source>
        <strain evidence="9">HSLZ-75</strain>
    </source>
</reference>
<feature type="transmembrane region" description="Helical" evidence="6">
    <location>
        <begin position="590"/>
        <end position="609"/>
    </location>
</feature>
<dbReference type="NCBIfam" id="TIGR01494">
    <property type="entry name" value="ATPase_P-type"/>
    <property type="match status" value="2"/>
</dbReference>
<keyword evidence="3" id="KW-1278">Translocase</keyword>
<dbReference type="SUPFAM" id="SSF56784">
    <property type="entry name" value="HAD-like"/>
    <property type="match status" value="1"/>
</dbReference>
<dbReference type="RefSeq" id="WP_133442484.1">
    <property type="nucleotide sequence ID" value="NZ_CP034726.1"/>
</dbReference>
<keyword evidence="2 6" id="KW-0812">Transmembrane</keyword>
<dbReference type="PROSITE" id="PS00154">
    <property type="entry name" value="ATPASE_E1_E2"/>
    <property type="match status" value="1"/>
</dbReference>
<dbReference type="InterPro" id="IPR036412">
    <property type="entry name" value="HAD-like_sf"/>
</dbReference>
<keyword evidence="9" id="KW-1185">Reference proteome</keyword>
<dbReference type="SFLD" id="SFLDS00003">
    <property type="entry name" value="Haloacid_Dehalogenase"/>
    <property type="match status" value="1"/>
</dbReference>
<dbReference type="PRINTS" id="PR00119">
    <property type="entry name" value="CATATPASE"/>
</dbReference>
<feature type="transmembrane region" description="Helical" evidence="6">
    <location>
        <begin position="215"/>
        <end position="233"/>
    </location>
</feature>
<evidence type="ECO:0000256" key="5">
    <source>
        <dbReference type="ARBA" id="ARBA00023136"/>
    </source>
</evidence>
<dbReference type="Gene3D" id="3.40.1110.10">
    <property type="entry name" value="Calcium-transporting ATPase, cytoplasmic domain N"/>
    <property type="match status" value="1"/>
</dbReference>
<dbReference type="InterPro" id="IPR018303">
    <property type="entry name" value="ATPase_P-typ_P_site"/>
</dbReference>
<dbReference type="InterPro" id="IPR023299">
    <property type="entry name" value="ATPase_P-typ_cyto_dom_N"/>
</dbReference>
<sequence length="780" mass="86567">MANSHLNPNQGLTIEQVMDRINHHQVNYHPKSLTRSVGAIVWGNTFTLFNIVNLALGALVFYTGSYKNLLFLIIAIANTIIGTFQEIRSKHRIDQMALLSQGRIMVCRNSKIERLLPSQIVKDDVIILRLGDQVPVDGKIIQTRALEVNESQITGEPDTINKEDGDPIVSGSVVISGSARMVATKVGSKAFVNQLSNQARTSHEKSSKLLNIIKTIIRILTYVIVPLGIALFSSKIIQGLSTNKAILGTVAAMIGMIPEGLVLLSSVTLAVSAMKLARHHVLVRSLPAIETLARADVLCLDKTGTITTGRLKMRHVIPLGNYRVDEIKKALGTMIHAIDDTDSTAEALKLQLNSTHEIAQKVVPFSSIRKWSGAEFKSGNYILGAPQWISQLSPELKTKIEHYAHQGYRVVGFAKTTRPITKAVGHAHMIALILITDIIRPNARRIFKYFVKQGVRLNVISGDDPVTASSVAYQAGIPNSDKLIDMSTVRPDQDYRWIVKHYRVFGRVKPEQKQRLIKALQEDGHTVGMTGDGVNDILALKQADCGIAMATGSESTKSIANFVLMHSDFAAMANVLGEGRRVTNNVANVASLYLIKTMYSLALTCLFIFASRDYPFQPIQLTPISTFMIGIPTFFLALEPNYDRISHQFTEKIVKVAVPAAITIIAYILLDEMISKILTLPYFEASSINVILTGTICWLALIKVSKPLSRFKLMIIIATAIFFTLTFLVWGHLFNLYEIYEFHEPLLVIGMAITTYPALILVQSVVKMIYRIFWHSSRRR</sequence>
<dbReference type="PANTHER" id="PTHR42861">
    <property type="entry name" value="CALCIUM-TRANSPORTING ATPASE"/>
    <property type="match status" value="1"/>
</dbReference>
<dbReference type="Gene3D" id="1.20.1110.10">
    <property type="entry name" value="Calcium-transporting ATPase, transmembrane domain"/>
    <property type="match status" value="1"/>
</dbReference>
<evidence type="ECO:0000313" key="9">
    <source>
        <dbReference type="Proteomes" id="UP000294321"/>
    </source>
</evidence>
<feature type="transmembrane region" description="Helical" evidence="6">
    <location>
        <begin position="69"/>
        <end position="87"/>
    </location>
</feature>
<dbReference type="Pfam" id="PF00702">
    <property type="entry name" value="Hydrolase"/>
    <property type="match status" value="1"/>
</dbReference>
<feature type="transmembrane region" description="Helical" evidence="6">
    <location>
        <begin position="653"/>
        <end position="670"/>
    </location>
</feature>
<feature type="domain" description="P-type ATPase A" evidence="7">
    <location>
        <begin position="104"/>
        <end position="198"/>
    </location>
</feature>
<dbReference type="AlphaFoldDB" id="A0A4P6ZM53"/>
<dbReference type="InterPro" id="IPR059000">
    <property type="entry name" value="ATPase_P-type_domA"/>
</dbReference>
<dbReference type="Proteomes" id="UP000294321">
    <property type="component" value="Chromosome"/>
</dbReference>
<keyword evidence="4 6" id="KW-1133">Transmembrane helix</keyword>
<feature type="transmembrane region" description="Helical" evidence="6">
    <location>
        <begin position="621"/>
        <end position="641"/>
    </location>
</feature>
<dbReference type="Gene3D" id="2.70.150.10">
    <property type="entry name" value="Calcium-transporting ATPase, cytoplasmic transduction domain A"/>
    <property type="match status" value="1"/>
</dbReference>
<feature type="transmembrane region" description="Helical" evidence="6">
    <location>
        <begin position="39"/>
        <end position="63"/>
    </location>
</feature>
<gene>
    <name evidence="8" type="ORF">ELX58_07495</name>
</gene>
<dbReference type="Pfam" id="PF00122">
    <property type="entry name" value="E1-E2_ATPase"/>
    <property type="match status" value="1"/>
</dbReference>
<evidence type="ECO:0000256" key="2">
    <source>
        <dbReference type="ARBA" id="ARBA00022692"/>
    </source>
</evidence>
<evidence type="ECO:0000256" key="3">
    <source>
        <dbReference type="ARBA" id="ARBA00022967"/>
    </source>
</evidence>